<dbReference type="PANTHER" id="PTHR13318">
    <property type="entry name" value="PARTNER OF PAIRED, ISOFORM B-RELATED"/>
    <property type="match status" value="1"/>
</dbReference>
<feature type="domain" description="F-box/LRR-repeat protein 15-like leucin rich repeat" evidence="1">
    <location>
        <begin position="4"/>
        <end position="257"/>
    </location>
</feature>
<proteinExistence type="predicted"/>
<evidence type="ECO:0000313" key="2">
    <source>
        <dbReference type="EMBL" id="KAF5732467.1"/>
    </source>
</evidence>
<dbReference type="InParanoid" id="A0A7J7CF08"/>
<evidence type="ECO:0000259" key="1">
    <source>
        <dbReference type="Pfam" id="PF25372"/>
    </source>
</evidence>
<dbReference type="Pfam" id="PF25372">
    <property type="entry name" value="DUF7885"/>
    <property type="match status" value="1"/>
</dbReference>
<keyword evidence="3" id="KW-1185">Reference proteome</keyword>
<gene>
    <name evidence="2" type="ORF">HS088_TW18G01162</name>
</gene>
<dbReference type="EMBL" id="JAAARO010000018">
    <property type="protein sequence ID" value="KAF5732467.1"/>
    <property type="molecule type" value="Genomic_DNA"/>
</dbReference>
<reference evidence="2 3" key="1">
    <citation type="journal article" date="2020" name="Nat. Commun.">
        <title>Genome of Tripterygium wilfordii and identification of cytochrome P450 involved in triptolide biosynthesis.</title>
        <authorList>
            <person name="Tu L."/>
            <person name="Su P."/>
            <person name="Zhang Z."/>
            <person name="Gao L."/>
            <person name="Wang J."/>
            <person name="Hu T."/>
            <person name="Zhou J."/>
            <person name="Zhang Y."/>
            <person name="Zhao Y."/>
            <person name="Liu Y."/>
            <person name="Song Y."/>
            <person name="Tong Y."/>
            <person name="Lu Y."/>
            <person name="Yang J."/>
            <person name="Xu C."/>
            <person name="Jia M."/>
            <person name="Peters R.J."/>
            <person name="Huang L."/>
            <person name="Gao W."/>
        </authorList>
    </citation>
    <scope>NUCLEOTIDE SEQUENCE [LARGE SCALE GENOMIC DNA]</scope>
    <source>
        <strain evidence="3">cv. XIE 37</strain>
        <tissue evidence="2">Leaf</tissue>
    </source>
</reference>
<dbReference type="Proteomes" id="UP000593562">
    <property type="component" value="Unassembled WGS sequence"/>
</dbReference>
<organism evidence="2 3">
    <name type="scientific">Tripterygium wilfordii</name>
    <name type="common">Thunder God vine</name>
    <dbReference type="NCBI Taxonomy" id="458696"/>
    <lineage>
        <taxon>Eukaryota</taxon>
        <taxon>Viridiplantae</taxon>
        <taxon>Streptophyta</taxon>
        <taxon>Embryophyta</taxon>
        <taxon>Tracheophyta</taxon>
        <taxon>Spermatophyta</taxon>
        <taxon>Magnoliopsida</taxon>
        <taxon>eudicotyledons</taxon>
        <taxon>Gunneridae</taxon>
        <taxon>Pentapetalae</taxon>
        <taxon>rosids</taxon>
        <taxon>fabids</taxon>
        <taxon>Celastrales</taxon>
        <taxon>Celastraceae</taxon>
        <taxon>Tripterygium</taxon>
    </lineage>
</organism>
<protein>
    <submittedName>
        <fullName evidence="2">F-box protein</fullName>
    </submittedName>
</protein>
<dbReference type="InterPro" id="IPR032675">
    <property type="entry name" value="LRR_dom_sf"/>
</dbReference>
<comment type="caution">
    <text evidence="2">The sequence shown here is derived from an EMBL/GenBank/DDBJ whole genome shotgun (WGS) entry which is preliminary data.</text>
</comment>
<dbReference type="InterPro" id="IPR057207">
    <property type="entry name" value="FBXL15_LRR"/>
</dbReference>
<dbReference type="Gene3D" id="3.80.10.10">
    <property type="entry name" value="Ribonuclease Inhibitor"/>
    <property type="match status" value="2"/>
</dbReference>
<dbReference type="InterPro" id="IPR006553">
    <property type="entry name" value="Leu-rich_rpt_Cys-con_subtyp"/>
</dbReference>
<evidence type="ECO:0000313" key="3">
    <source>
        <dbReference type="Proteomes" id="UP000593562"/>
    </source>
</evidence>
<sequence>MYSWTNNGLQSLSSCRRLTALSIIRSRQNHQVSFKRINDMGMFLLSEGCRGLESVRLCGFSKVSDAGFASILYSSLNLKKFEVRNALLLSDLAFHDLAGSPCALVEVRLLSCSLITSEAVKKLAYSRSLEMLDVCGCKSIADSCLSSISRLHKLKILNLTGADITDSGLSVLGQGSTPITHLCLRSCKRVTDKGISHLVHSGGVIRLTLSTLDLGHMPGISDKAILTIAKACRELTELCIRNCFHVTDSSMQALATNGESPYWSRHFGDLICLIALECLLTH</sequence>
<accession>A0A7J7CF08</accession>
<dbReference type="AlphaFoldDB" id="A0A7J7CF08"/>
<dbReference type="SMART" id="SM00367">
    <property type="entry name" value="LRR_CC"/>
    <property type="match status" value="6"/>
</dbReference>
<dbReference type="SUPFAM" id="SSF52047">
    <property type="entry name" value="RNI-like"/>
    <property type="match status" value="1"/>
</dbReference>
<dbReference type="GO" id="GO:0031146">
    <property type="term" value="P:SCF-dependent proteasomal ubiquitin-dependent protein catabolic process"/>
    <property type="evidence" value="ECO:0007669"/>
    <property type="project" value="TreeGrafter"/>
</dbReference>
<name>A0A7J7CF08_TRIWF</name>
<dbReference type="GO" id="GO:0019005">
    <property type="term" value="C:SCF ubiquitin ligase complex"/>
    <property type="evidence" value="ECO:0007669"/>
    <property type="project" value="TreeGrafter"/>
</dbReference>